<gene>
    <name evidence="1" type="ORF">PYW08_010593</name>
</gene>
<organism evidence="1 2">
    <name type="scientific">Mythimna loreyi</name>
    <dbReference type="NCBI Taxonomy" id="667449"/>
    <lineage>
        <taxon>Eukaryota</taxon>
        <taxon>Metazoa</taxon>
        <taxon>Ecdysozoa</taxon>
        <taxon>Arthropoda</taxon>
        <taxon>Hexapoda</taxon>
        <taxon>Insecta</taxon>
        <taxon>Pterygota</taxon>
        <taxon>Neoptera</taxon>
        <taxon>Endopterygota</taxon>
        <taxon>Lepidoptera</taxon>
        <taxon>Glossata</taxon>
        <taxon>Ditrysia</taxon>
        <taxon>Noctuoidea</taxon>
        <taxon>Noctuidae</taxon>
        <taxon>Noctuinae</taxon>
        <taxon>Hadenini</taxon>
        <taxon>Mythimna</taxon>
    </lineage>
</organism>
<reference evidence="1" key="1">
    <citation type="submission" date="2023-03" db="EMBL/GenBank/DDBJ databases">
        <title>Chromosome-level genomes of two armyworms, Mythimna separata and Mythimna loreyi, provide insights into the biosynthesis and reception of sex pheromones.</title>
        <authorList>
            <person name="Zhao H."/>
        </authorList>
    </citation>
    <scope>NUCLEOTIDE SEQUENCE</scope>
    <source>
        <strain evidence="1">BeijingLab</strain>
    </source>
</reference>
<protein>
    <submittedName>
        <fullName evidence="1">Uncharacterized protein</fullName>
    </submittedName>
</protein>
<dbReference type="Proteomes" id="UP001231649">
    <property type="component" value="Chromosome 27"/>
</dbReference>
<name>A0ACC2Q4Q1_9NEOP</name>
<evidence type="ECO:0000313" key="2">
    <source>
        <dbReference type="Proteomes" id="UP001231649"/>
    </source>
</evidence>
<sequence>MPQKKFKEEEEEKEKSERRDTNLNGLPICPVSGDSERGCNRTACINRAKVKHPDYIISTPRPSCIVTRELPGRSRSDMMYDKVPKLPDKSLPRCPQPFPPIPPKRDPYEEQQRRARLAEYRQRLKRYEE</sequence>
<accession>A0ACC2Q4Q1</accession>
<evidence type="ECO:0000313" key="1">
    <source>
        <dbReference type="EMBL" id="KAJ8707341.1"/>
    </source>
</evidence>
<comment type="caution">
    <text evidence="1">The sequence shown here is derived from an EMBL/GenBank/DDBJ whole genome shotgun (WGS) entry which is preliminary data.</text>
</comment>
<dbReference type="EMBL" id="CM056803">
    <property type="protein sequence ID" value="KAJ8707341.1"/>
    <property type="molecule type" value="Genomic_DNA"/>
</dbReference>
<keyword evidence="2" id="KW-1185">Reference proteome</keyword>
<proteinExistence type="predicted"/>